<dbReference type="Proteomes" id="UP000054053">
    <property type="component" value="Unassembled WGS sequence"/>
</dbReference>
<feature type="region of interest" description="Disordered" evidence="1">
    <location>
        <begin position="1"/>
        <end position="29"/>
    </location>
</feature>
<evidence type="ECO:0000313" key="4">
    <source>
        <dbReference type="Proteomes" id="UP000054053"/>
    </source>
</evidence>
<gene>
    <name evidence="3" type="ORF">UVI_02049160</name>
</gene>
<keyword evidence="2" id="KW-0472">Membrane</keyword>
<organism evidence="3 4">
    <name type="scientific">Ustilaginoidea virens</name>
    <name type="common">Rice false smut fungus</name>
    <name type="synonym">Villosiclava virens</name>
    <dbReference type="NCBI Taxonomy" id="1159556"/>
    <lineage>
        <taxon>Eukaryota</taxon>
        <taxon>Fungi</taxon>
        <taxon>Dikarya</taxon>
        <taxon>Ascomycota</taxon>
        <taxon>Pezizomycotina</taxon>
        <taxon>Sordariomycetes</taxon>
        <taxon>Hypocreomycetidae</taxon>
        <taxon>Hypocreales</taxon>
        <taxon>Clavicipitaceae</taxon>
        <taxon>Ustilaginoidea</taxon>
    </lineage>
</organism>
<feature type="region of interest" description="Disordered" evidence="1">
    <location>
        <begin position="243"/>
        <end position="277"/>
    </location>
</feature>
<sequence length="312" mass="33895">MASVDPVPVPFTSQPTATATPASAASRSNSLPASATAALPPLTTPWSSPQSCTWTYVVDQPDETAALGAVAFLDLEPIPGDKTLSCYPGNMFSHGRTGVFTCRRSVATALAVPITYNTTAGTYNVMTQSTTTLYSAVLAASTIQVLYGAEDRKQLGIDIIHGQDHVHFMSTSTRIGVSVGVGTLVLLCLGLFYFALTRHRRRREGLTEDRLMRDLRSLQGQHPSWDKPCTSRLSMSTADASIHSLHEQHQPPPPAYDPNRAGRAPGHGNTDYARDRDGEIRLLREQKAMIQRRLEELEIGKVSLGEPQARAR</sequence>
<dbReference type="EMBL" id="BBTG02000034">
    <property type="protein sequence ID" value="GAO17819.1"/>
    <property type="molecule type" value="Genomic_DNA"/>
</dbReference>
<dbReference type="AlphaFoldDB" id="A0A1B5L2X3"/>
<evidence type="ECO:0000256" key="1">
    <source>
        <dbReference type="SAM" id="MobiDB-lite"/>
    </source>
</evidence>
<feature type="transmembrane region" description="Helical" evidence="2">
    <location>
        <begin position="175"/>
        <end position="196"/>
    </location>
</feature>
<feature type="compositionally biased region" description="Low complexity" evidence="1">
    <location>
        <begin position="12"/>
        <end position="29"/>
    </location>
</feature>
<comment type="caution">
    <text evidence="3">The sequence shown here is derived from an EMBL/GenBank/DDBJ whole genome shotgun (WGS) entry which is preliminary data.</text>
</comment>
<evidence type="ECO:0000256" key="2">
    <source>
        <dbReference type="SAM" id="Phobius"/>
    </source>
</evidence>
<keyword evidence="2" id="KW-1133">Transmembrane helix</keyword>
<accession>A0A1B5L2X3</accession>
<protein>
    <submittedName>
        <fullName evidence="3">Uncharacterized protein</fullName>
    </submittedName>
</protein>
<reference evidence="4" key="1">
    <citation type="journal article" date="2016" name="Genome Announc.">
        <title>Genome sequence of Ustilaginoidea virens IPU010, a rice pathogenic fungus causing false smut.</title>
        <authorList>
            <person name="Kumagai T."/>
            <person name="Ishii T."/>
            <person name="Terai G."/>
            <person name="Umemura M."/>
            <person name="Machida M."/>
            <person name="Asai K."/>
        </authorList>
    </citation>
    <scope>NUCLEOTIDE SEQUENCE [LARGE SCALE GENOMIC DNA]</scope>
    <source>
        <strain evidence="4">IPU010</strain>
    </source>
</reference>
<name>A0A1B5L2X3_USTVR</name>
<proteinExistence type="predicted"/>
<keyword evidence="2" id="KW-0812">Transmembrane</keyword>
<evidence type="ECO:0000313" key="3">
    <source>
        <dbReference type="EMBL" id="GAO17819.1"/>
    </source>
</evidence>